<keyword evidence="3" id="KW-0255">Endonuclease</keyword>
<dbReference type="GO" id="GO:0004519">
    <property type="term" value="F:endonuclease activity"/>
    <property type="evidence" value="ECO:0007669"/>
    <property type="project" value="UniProtKB-KW"/>
</dbReference>
<protein>
    <submittedName>
        <fullName evidence="3">Endonuclease</fullName>
    </submittedName>
</protein>
<dbReference type="SUPFAM" id="SSF56219">
    <property type="entry name" value="DNase I-like"/>
    <property type="match status" value="1"/>
</dbReference>
<dbReference type="AlphaFoldDB" id="A0A2W5VE20"/>
<feature type="domain" description="Endonuclease/exonuclease/phosphatase" evidence="2">
    <location>
        <begin position="143"/>
        <end position="326"/>
    </location>
</feature>
<evidence type="ECO:0000256" key="1">
    <source>
        <dbReference type="SAM" id="MobiDB-lite"/>
    </source>
</evidence>
<dbReference type="InterPro" id="IPR005135">
    <property type="entry name" value="Endo/exonuclease/phosphatase"/>
</dbReference>
<evidence type="ECO:0000259" key="2">
    <source>
        <dbReference type="Pfam" id="PF03372"/>
    </source>
</evidence>
<dbReference type="Proteomes" id="UP000249061">
    <property type="component" value="Unassembled WGS sequence"/>
</dbReference>
<name>A0A2W5VE20_9BACT</name>
<dbReference type="Gene3D" id="3.60.10.10">
    <property type="entry name" value="Endonuclease/exonuclease/phosphatase"/>
    <property type="match status" value="1"/>
</dbReference>
<evidence type="ECO:0000313" key="4">
    <source>
        <dbReference type="Proteomes" id="UP000249061"/>
    </source>
</evidence>
<comment type="caution">
    <text evidence="3">The sequence shown here is derived from an EMBL/GenBank/DDBJ whole genome shotgun (WGS) entry which is preliminary data.</text>
</comment>
<evidence type="ECO:0000313" key="3">
    <source>
        <dbReference type="EMBL" id="PZR08371.1"/>
    </source>
</evidence>
<accession>A0A2W5VE20</accession>
<gene>
    <name evidence="3" type="ORF">DI536_24630</name>
</gene>
<feature type="region of interest" description="Disordered" evidence="1">
    <location>
        <begin position="288"/>
        <end position="307"/>
    </location>
</feature>
<feature type="compositionally biased region" description="Low complexity" evidence="1">
    <location>
        <begin position="46"/>
        <end position="73"/>
    </location>
</feature>
<reference evidence="3 4" key="1">
    <citation type="submission" date="2017-08" db="EMBL/GenBank/DDBJ databases">
        <title>Infants hospitalized years apart are colonized by the same room-sourced microbial strains.</title>
        <authorList>
            <person name="Brooks B."/>
            <person name="Olm M.R."/>
            <person name="Firek B.A."/>
            <person name="Baker R."/>
            <person name="Thomas B.C."/>
            <person name="Morowitz M.J."/>
            <person name="Banfield J.F."/>
        </authorList>
    </citation>
    <scope>NUCLEOTIDE SEQUENCE [LARGE SCALE GENOMIC DNA]</scope>
    <source>
        <strain evidence="3">S2_003_000_R2_14</strain>
    </source>
</reference>
<organism evidence="3 4">
    <name type="scientific">Archangium gephyra</name>
    <dbReference type="NCBI Taxonomy" id="48"/>
    <lineage>
        <taxon>Bacteria</taxon>
        <taxon>Pseudomonadati</taxon>
        <taxon>Myxococcota</taxon>
        <taxon>Myxococcia</taxon>
        <taxon>Myxococcales</taxon>
        <taxon>Cystobacterineae</taxon>
        <taxon>Archangiaceae</taxon>
        <taxon>Archangium</taxon>
    </lineage>
</organism>
<keyword evidence="3" id="KW-0540">Nuclease</keyword>
<sequence length="375" mass="38679">MAALFIGCEPPPVVSPDGSIIEEDAGVIDAGSLDAGEGDDGGLGDAGQPDAGPGDSGVVDSGVVDSGVPDAGVFDSGVPDAGVPDAGVPDAGGFDAGVVDSGVPLTGCPVPTGVEAPFVLRAMAANLTSGNFQNYDLGHGTRIMQGAQPDIVMIQEFKFGANNAAALDQYVADNFGAGFTWWRGVGNIPNGVISRWPIVASGEWNGEAPDRELTWAKIDLPGPNDVFVISVHFLTSNAGDRNLDARTIVQRLDGGVSPYDYVLLGGDFNTNAFSEVAFTTLASRFKTSGPHAADQSGNTGTNRNRDKPYDHVFASPCLAATQVPTVLGTSTFMNGAVIDTRVYSPLSDIAPAQFGDSNSTNMQHMGVVKDFLISP</sequence>
<dbReference type="InterPro" id="IPR036691">
    <property type="entry name" value="Endo/exonu/phosph_ase_sf"/>
</dbReference>
<dbReference type="EMBL" id="QFQP01000025">
    <property type="protein sequence ID" value="PZR08371.1"/>
    <property type="molecule type" value="Genomic_DNA"/>
</dbReference>
<feature type="region of interest" description="Disordered" evidence="1">
    <location>
        <begin position="30"/>
        <end position="89"/>
    </location>
</feature>
<dbReference type="Pfam" id="PF03372">
    <property type="entry name" value="Exo_endo_phos"/>
    <property type="match status" value="1"/>
</dbReference>
<keyword evidence="3" id="KW-0378">Hydrolase</keyword>
<proteinExistence type="predicted"/>